<evidence type="ECO:0000256" key="1">
    <source>
        <dbReference type="SAM" id="Coils"/>
    </source>
</evidence>
<dbReference type="InterPro" id="IPR048487">
    <property type="entry name" value="DksA-like_N"/>
</dbReference>
<dbReference type="EMBL" id="QUZK01000030">
    <property type="protein sequence ID" value="RFF30831.1"/>
    <property type="molecule type" value="Genomic_DNA"/>
</dbReference>
<evidence type="ECO:0000259" key="2">
    <source>
        <dbReference type="Pfam" id="PF21173"/>
    </source>
</evidence>
<feature type="coiled-coil region" evidence="1">
    <location>
        <begin position="3"/>
        <end position="69"/>
    </location>
</feature>
<evidence type="ECO:0000313" key="4">
    <source>
        <dbReference type="Proteomes" id="UP000260351"/>
    </source>
</evidence>
<organism evidence="3 4">
    <name type="scientific">Wenzhouxiangella sediminis</name>
    <dbReference type="NCBI Taxonomy" id="1792836"/>
    <lineage>
        <taxon>Bacteria</taxon>
        <taxon>Pseudomonadati</taxon>
        <taxon>Pseudomonadota</taxon>
        <taxon>Gammaproteobacteria</taxon>
        <taxon>Chromatiales</taxon>
        <taxon>Wenzhouxiangellaceae</taxon>
        <taxon>Wenzhouxiangella</taxon>
    </lineage>
</organism>
<dbReference type="RefSeq" id="WP_116650329.1">
    <property type="nucleotide sequence ID" value="NZ_QUZK01000030.1"/>
</dbReference>
<dbReference type="Pfam" id="PF21173">
    <property type="entry name" value="DksA-like_N"/>
    <property type="match status" value="1"/>
</dbReference>
<proteinExistence type="predicted"/>
<protein>
    <recommendedName>
        <fullName evidence="2">DnaK suppressor protein-like N-terminal domain-containing protein</fullName>
    </recommendedName>
</protein>
<gene>
    <name evidence="3" type="ORF">DZC52_06540</name>
</gene>
<sequence>MERQKLLDRRDELRERLAAIRRDLGGGLDRDLEEQAQQLENQETLMEIARVAEAELADLERKLAEGGEEGNS</sequence>
<name>A0A3E1K9K8_9GAMM</name>
<accession>A0A3E1K9K8</accession>
<dbReference type="AlphaFoldDB" id="A0A3E1K9K8"/>
<feature type="domain" description="DnaK suppressor protein-like N-terminal" evidence="2">
    <location>
        <begin position="4"/>
        <end position="60"/>
    </location>
</feature>
<keyword evidence="1" id="KW-0175">Coiled coil</keyword>
<comment type="caution">
    <text evidence="3">The sequence shown here is derived from an EMBL/GenBank/DDBJ whole genome shotgun (WGS) entry which is preliminary data.</text>
</comment>
<keyword evidence="4" id="KW-1185">Reference proteome</keyword>
<evidence type="ECO:0000313" key="3">
    <source>
        <dbReference type="EMBL" id="RFF30831.1"/>
    </source>
</evidence>
<dbReference type="Proteomes" id="UP000260351">
    <property type="component" value="Unassembled WGS sequence"/>
</dbReference>
<reference evidence="3 4" key="1">
    <citation type="submission" date="2018-08" db="EMBL/GenBank/DDBJ databases">
        <title>Wenzhouxiangella salilacus sp. nov., a novel bacterium isolated from a saline lake in Xinjiang Province, China.</title>
        <authorList>
            <person name="Han S."/>
        </authorList>
    </citation>
    <scope>NUCLEOTIDE SEQUENCE [LARGE SCALE GENOMIC DNA]</scope>
    <source>
        <strain evidence="3 4">XDB06</strain>
    </source>
</reference>